<dbReference type="GO" id="GO:0004825">
    <property type="term" value="F:methionine-tRNA ligase activity"/>
    <property type="evidence" value="ECO:0007669"/>
    <property type="project" value="UniProtKB-UniRule"/>
</dbReference>
<accession>A0A1F7UU87</accession>
<sequence>MAKFYITTPIYYVNGLPHIGAAYTSIAADVLARYHRARGDDVHFLMGTDENAQKNVEAALKSIPSPQSSPEGVEDGPSERRPRGGKGEGETQEIVQKYVDAMAAKWQETWDELGLTNDDFIRTTEPRHIKYVEKFWRKVEAKGDIYKSVYEGLYCTGCEAYKTESELIDGKCPDHMRVPKKLSEENYFFRLSRYRDALLKHIDEHPEFIQPEARRNEIVAYIRDHAVDFSISRKNLEWGIAVPGDPAQTIYVWFDALLNYISAVTPSPGFQPSSPSGRGEGEGWWPADLHLVGKDIIKFHCAYWPAMLMSAGLPLPRTVFAHGFFTVDGQKMSKTLGNVIDPVALARKYGNDVLRYYLLRDFAFGEDGDFSEVRLRARYNGELANGLGNLVARVLTMVEKYADGVIHNPTQPPLILRGGDRLVPPLKVRGGEGELWSQYESYIAHYQLDRALDTVWQYMSELDRYIDETQPWQLAKSGKERLFAVLYTLAEGLRHIAWMLIPFMPETARNIFDQLGLGTAEVKKSFKDAQKWGGLKSGVKIERGDSLFPRLA</sequence>
<feature type="domain" description="Methionyl/Leucyl tRNA synthetase" evidence="10">
    <location>
        <begin position="5"/>
        <end position="67"/>
    </location>
</feature>
<dbReference type="InterPro" id="IPR015413">
    <property type="entry name" value="Methionyl/Leucyl_tRNA_Synth"/>
</dbReference>
<dbReference type="PANTHER" id="PTHR43326:SF1">
    <property type="entry name" value="METHIONINE--TRNA LIGASE, MITOCHONDRIAL"/>
    <property type="match status" value="1"/>
</dbReference>
<feature type="region of interest" description="Disordered" evidence="8">
    <location>
        <begin position="61"/>
        <end position="91"/>
    </location>
</feature>
<dbReference type="InterPro" id="IPR033911">
    <property type="entry name" value="MetRS_core"/>
</dbReference>
<evidence type="ECO:0000256" key="6">
    <source>
        <dbReference type="ARBA" id="ARBA00023146"/>
    </source>
</evidence>
<comment type="caution">
    <text evidence="7">Lacks conserved residue(s) required for the propagation of feature annotation.</text>
</comment>
<feature type="short sequence motif" description="'KMSKS' region" evidence="7">
    <location>
        <begin position="331"/>
        <end position="335"/>
    </location>
</feature>
<keyword evidence="6 7" id="KW-0030">Aminoacyl-tRNA synthetase</keyword>
<comment type="subcellular location">
    <subcellularLocation>
        <location evidence="7">Cytoplasm</location>
    </subcellularLocation>
</comment>
<dbReference type="Pfam" id="PF08264">
    <property type="entry name" value="Anticodon_1"/>
    <property type="match status" value="1"/>
</dbReference>
<evidence type="ECO:0000259" key="9">
    <source>
        <dbReference type="Pfam" id="PF08264"/>
    </source>
</evidence>
<evidence type="ECO:0000256" key="5">
    <source>
        <dbReference type="ARBA" id="ARBA00022917"/>
    </source>
</evidence>
<comment type="caution">
    <text evidence="11">The sequence shown here is derived from an EMBL/GenBank/DDBJ whole genome shotgun (WGS) entry which is preliminary data.</text>
</comment>
<feature type="binding site" evidence="7">
    <location>
        <position position="155"/>
    </location>
    <ligand>
        <name>Zn(2+)</name>
        <dbReference type="ChEBI" id="CHEBI:29105"/>
    </ligand>
</feature>
<evidence type="ECO:0000313" key="11">
    <source>
        <dbReference type="EMBL" id="OGL81268.1"/>
    </source>
</evidence>
<comment type="similarity">
    <text evidence="7">Belongs to the class-I aminoacyl-tRNA synthetase family. MetG type 2A subfamily.</text>
</comment>
<evidence type="ECO:0000313" key="12">
    <source>
        <dbReference type="Proteomes" id="UP000176897"/>
    </source>
</evidence>
<dbReference type="PRINTS" id="PR01041">
    <property type="entry name" value="TRNASYNTHMET"/>
</dbReference>
<keyword evidence="7" id="KW-0479">Metal-binding</keyword>
<dbReference type="GO" id="GO:0046872">
    <property type="term" value="F:metal ion binding"/>
    <property type="evidence" value="ECO:0007669"/>
    <property type="project" value="UniProtKB-KW"/>
</dbReference>
<dbReference type="GO" id="GO:0005524">
    <property type="term" value="F:ATP binding"/>
    <property type="evidence" value="ECO:0007669"/>
    <property type="project" value="UniProtKB-UniRule"/>
</dbReference>
<keyword evidence="7" id="KW-0862">Zinc</keyword>
<dbReference type="CDD" id="cd07957">
    <property type="entry name" value="Anticodon_Ia_Met"/>
    <property type="match status" value="1"/>
</dbReference>
<dbReference type="Proteomes" id="UP000176897">
    <property type="component" value="Unassembled WGS sequence"/>
</dbReference>
<evidence type="ECO:0000256" key="3">
    <source>
        <dbReference type="ARBA" id="ARBA00022741"/>
    </source>
</evidence>
<feature type="domain" description="Methionyl/Leucyl tRNA synthetase" evidence="10">
    <location>
        <begin position="166"/>
        <end position="395"/>
    </location>
</feature>
<dbReference type="InterPro" id="IPR009080">
    <property type="entry name" value="tRNAsynth_Ia_anticodon-bd"/>
</dbReference>
<reference evidence="11 12" key="1">
    <citation type="journal article" date="2016" name="Nat. Commun.">
        <title>Thousands of microbial genomes shed light on interconnected biogeochemical processes in an aquifer system.</title>
        <authorList>
            <person name="Anantharaman K."/>
            <person name="Brown C.T."/>
            <person name="Hug L.A."/>
            <person name="Sharon I."/>
            <person name="Castelle C.J."/>
            <person name="Probst A.J."/>
            <person name="Thomas B.C."/>
            <person name="Singh A."/>
            <person name="Wilkins M.J."/>
            <person name="Karaoz U."/>
            <person name="Brodie E.L."/>
            <person name="Williams K.H."/>
            <person name="Hubbard S.S."/>
            <person name="Banfield J.F."/>
        </authorList>
    </citation>
    <scope>NUCLEOTIDE SEQUENCE [LARGE SCALE GENOMIC DNA]</scope>
</reference>
<comment type="function">
    <text evidence="1 7">Is required not only for elongation of protein synthesis but also for the initiation of all mRNA translation through initiator tRNA(fMet) aminoacylation.</text>
</comment>
<feature type="domain" description="Methionyl/Valyl/Leucyl/Isoleucyl-tRNA synthetase anticodon-binding" evidence="9">
    <location>
        <begin position="437"/>
        <end position="520"/>
    </location>
</feature>
<dbReference type="InterPro" id="IPR014729">
    <property type="entry name" value="Rossmann-like_a/b/a_fold"/>
</dbReference>
<proteinExistence type="inferred from homology"/>
<dbReference type="PANTHER" id="PTHR43326">
    <property type="entry name" value="METHIONYL-TRNA SYNTHETASE"/>
    <property type="match status" value="1"/>
</dbReference>
<keyword evidence="4 7" id="KW-0067">ATP-binding</keyword>
<dbReference type="EC" id="6.1.1.10" evidence="7"/>
<name>A0A1F7UU87_9BACT</name>
<dbReference type="HAMAP" id="MF_01228">
    <property type="entry name" value="Met_tRNA_synth_type2"/>
    <property type="match status" value="1"/>
</dbReference>
<evidence type="ECO:0000256" key="1">
    <source>
        <dbReference type="ARBA" id="ARBA00003314"/>
    </source>
</evidence>
<dbReference type="CDD" id="cd00814">
    <property type="entry name" value="MetRS_core"/>
    <property type="match status" value="1"/>
</dbReference>
<dbReference type="EMBL" id="MGEJ01000008">
    <property type="protein sequence ID" value="OGL81268.1"/>
    <property type="molecule type" value="Genomic_DNA"/>
</dbReference>
<keyword evidence="7" id="KW-0963">Cytoplasm</keyword>
<dbReference type="Gene3D" id="2.170.220.10">
    <property type="match status" value="1"/>
</dbReference>
<dbReference type="FunFam" id="2.170.220.10:FF:000002">
    <property type="entry name" value="Methionine--tRNA ligase"/>
    <property type="match status" value="1"/>
</dbReference>
<evidence type="ECO:0000256" key="7">
    <source>
        <dbReference type="HAMAP-Rule" id="MF_01228"/>
    </source>
</evidence>
<dbReference type="SUPFAM" id="SSF47323">
    <property type="entry name" value="Anticodon-binding domain of a subclass of class I aminoacyl-tRNA synthetases"/>
    <property type="match status" value="1"/>
</dbReference>
<dbReference type="InterPro" id="IPR013155">
    <property type="entry name" value="M/V/L/I-tRNA-synth_anticd-bd"/>
</dbReference>
<organism evidence="11 12">
    <name type="scientific">Candidatus Uhrbacteria bacterium RIFCSPLOWO2_01_FULL_47_24</name>
    <dbReference type="NCBI Taxonomy" id="1802401"/>
    <lineage>
        <taxon>Bacteria</taxon>
        <taxon>Candidatus Uhriibacteriota</taxon>
    </lineage>
</organism>
<comment type="catalytic activity">
    <reaction evidence="7">
        <text>tRNA(Met) + L-methionine + ATP = L-methionyl-tRNA(Met) + AMP + diphosphate</text>
        <dbReference type="Rhea" id="RHEA:13481"/>
        <dbReference type="Rhea" id="RHEA-COMP:9667"/>
        <dbReference type="Rhea" id="RHEA-COMP:9698"/>
        <dbReference type="ChEBI" id="CHEBI:30616"/>
        <dbReference type="ChEBI" id="CHEBI:33019"/>
        <dbReference type="ChEBI" id="CHEBI:57844"/>
        <dbReference type="ChEBI" id="CHEBI:78442"/>
        <dbReference type="ChEBI" id="CHEBI:78530"/>
        <dbReference type="ChEBI" id="CHEBI:456215"/>
        <dbReference type="EC" id="6.1.1.10"/>
    </reaction>
</comment>
<dbReference type="STRING" id="1802401.A3B21_03565"/>
<comment type="subunit">
    <text evidence="7">Monomer.</text>
</comment>
<dbReference type="GO" id="GO:0006431">
    <property type="term" value="P:methionyl-tRNA aminoacylation"/>
    <property type="evidence" value="ECO:0007669"/>
    <property type="project" value="UniProtKB-UniRule"/>
</dbReference>
<dbReference type="InterPro" id="IPR023457">
    <property type="entry name" value="Met-tRNA_synth_2"/>
</dbReference>
<dbReference type="AlphaFoldDB" id="A0A1F7UU87"/>
<dbReference type="InterPro" id="IPR041872">
    <property type="entry name" value="Anticodon_Met"/>
</dbReference>
<feature type="binding site" evidence="7">
    <location>
        <position position="175"/>
    </location>
    <ligand>
        <name>Zn(2+)</name>
        <dbReference type="ChEBI" id="CHEBI:29105"/>
    </ligand>
</feature>
<gene>
    <name evidence="7" type="primary">metG</name>
    <name evidence="11" type="ORF">A3B21_03565</name>
</gene>
<keyword evidence="3 7" id="KW-0547">Nucleotide-binding</keyword>
<evidence type="ECO:0000256" key="2">
    <source>
        <dbReference type="ARBA" id="ARBA00022598"/>
    </source>
</evidence>
<feature type="binding site" evidence="7">
    <location>
        <position position="172"/>
    </location>
    <ligand>
        <name>Zn(2+)</name>
        <dbReference type="ChEBI" id="CHEBI:29105"/>
    </ligand>
</feature>
<protein>
    <recommendedName>
        <fullName evidence="7">Methionine--tRNA ligase</fullName>
        <ecNumber evidence="7">6.1.1.10</ecNumber>
    </recommendedName>
    <alternativeName>
        <fullName evidence="7">Methionyl-tRNA synthetase</fullName>
        <shortName evidence="7">MetRS</shortName>
    </alternativeName>
</protein>
<dbReference type="Gene3D" id="3.40.50.620">
    <property type="entry name" value="HUPs"/>
    <property type="match status" value="2"/>
</dbReference>
<dbReference type="SUPFAM" id="SSF52374">
    <property type="entry name" value="Nucleotidylyl transferase"/>
    <property type="match status" value="1"/>
</dbReference>
<evidence type="ECO:0000256" key="4">
    <source>
        <dbReference type="ARBA" id="ARBA00022840"/>
    </source>
</evidence>
<dbReference type="GO" id="GO:0005737">
    <property type="term" value="C:cytoplasm"/>
    <property type="evidence" value="ECO:0007669"/>
    <property type="project" value="UniProtKB-SubCell"/>
</dbReference>
<feature type="binding site" evidence="7">
    <location>
        <position position="158"/>
    </location>
    <ligand>
        <name>Zn(2+)</name>
        <dbReference type="ChEBI" id="CHEBI:29105"/>
    </ligand>
</feature>
<keyword evidence="5 7" id="KW-0648">Protein biosynthesis</keyword>
<evidence type="ECO:0000256" key="8">
    <source>
        <dbReference type="SAM" id="MobiDB-lite"/>
    </source>
</evidence>
<evidence type="ECO:0000259" key="10">
    <source>
        <dbReference type="Pfam" id="PF09334"/>
    </source>
</evidence>
<comment type="cofactor">
    <cofactor evidence="7">
        <name>Zn(2+)</name>
        <dbReference type="ChEBI" id="CHEBI:29105"/>
    </cofactor>
    <text evidence="7">Binds 1 zinc ion per subunit.</text>
</comment>
<dbReference type="Gene3D" id="1.10.730.10">
    <property type="entry name" value="Isoleucyl-tRNA Synthetase, Domain 1"/>
    <property type="match status" value="1"/>
</dbReference>
<keyword evidence="2 7" id="KW-0436">Ligase</keyword>
<feature type="compositionally biased region" description="Basic and acidic residues" evidence="8">
    <location>
        <begin position="77"/>
        <end position="89"/>
    </location>
</feature>
<dbReference type="Pfam" id="PF09334">
    <property type="entry name" value="tRNA-synt_1g"/>
    <property type="match status" value="2"/>
</dbReference>